<accession>A0ABQ2YGR5</accession>
<dbReference type="PROSITE" id="PS51257">
    <property type="entry name" value="PROKAR_LIPOPROTEIN"/>
    <property type="match status" value="1"/>
</dbReference>
<keyword evidence="2" id="KW-1185">Reference proteome</keyword>
<dbReference type="EMBL" id="BMUT01000005">
    <property type="protein sequence ID" value="GGX82554.1"/>
    <property type="molecule type" value="Genomic_DNA"/>
</dbReference>
<sequence length="115" mass="12289">MIVKMVGELAPHIQALSVICACFPHLPAAYLETGVVFLPEEMVSGLTINLHGCRADFEAWRDALDLDATSPTVEQCFNGGRCFLADAYGAFEGTPVHLRGFIEADDVLPAPSAAP</sequence>
<gene>
    <name evidence="1" type="ORF">GCM10010324_30220</name>
</gene>
<evidence type="ECO:0000313" key="1">
    <source>
        <dbReference type="EMBL" id="GGX82554.1"/>
    </source>
</evidence>
<organism evidence="1 2">
    <name type="scientific">Streptomyces hiroshimensis</name>
    <dbReference type="NCBI Taxonomy" id="66424"/>
    <lineage>
        <taxon>Bacteria</taxon>
        <taxon>Bacillati</taxon>
        <taxon>Actinomycetota</taxon>
        <taxon>Actinomycetes</taxon>
        <taxon>Kitasatosporales</taxon>
        <taxon>Streptomycetaceae</taxon>
        <taxon>Streptomyces</taxon>
    </lineage>
</organism>
<proteinExistence type="predicted"/>
<dbReference type="Proteomes" id="UP000659223">
    <property type="component" value="Unassembled WGS sequence"/>
</dbReference>
<comment type="caution">
    <text evidence="1">The sequence shown here is derived from an EMBL/GenBank/DDBJ whole genome shotgun (WGS) entry which is preliminary data.</text>
</comment>
<protein>
    <submittedName>
        <fullName evidence="1">Uncharacterized protein</fullName>
    </submittedName>
</protein>
<evidence type="ECO:0000313" key="2">
    <source>
        <dbReference type="Proteomes" id="UP000659223"/>
    </source>
</evidence>
<name>A0ABQ2YGR5_9ACTN</name>
<reference evidence="2" key="1">
    <citation type="journal article" date="2019" name="Int. J. Syst. Evol. Microbiol.">
        <title>The Global Catalogue of Microorganisms (GCM) 10K type strain sequencing project: providing services to taxonomists for standard genome sequencing and annotation.</title>
        <authorList>
            <consortium name="The Broad Institute Genomics Platform"/>
            <consortium name="The Broad Institute Genome Sequencing Center for Infectious Disease"/>
            <person name="Wu L."/>
            <person name="Ma J."/>
        </authorList>
    </citation>
    <scope>NUCLEOTIDE SEQUENCE [LARGE SCALE GENOMIC DNA]</scope>
    <source>
        <strain evidence="2">JCM 4586</strain>
    </source>
</reference>
<dbReference type="RefSeq" id="WP_190022160.1">
    <property type="nucleotide sequence ID" value="NZ_BMUT01000005.1"/>
</dbReference>